<dbReference type="Proteomes" id="UP000019486">
    <property type="component" value="Unassembled WGS sequence"/>
</dbReference>
<evidence type="ECO:0000313" key="1">
    <source>
        <dbReference type="EMBL" id="EWY42809.1"/>
    </source>
</evidence>
<evidence type="ECO:0008006" key="3">
    <source>
        <dbReference type="Google" id="ProtNLM"/>
    </source>
</evidence>
<proteinExistence type="predicted"/>
<name>W9HA17_9PROT</name>
<protein>
    <recommendedName>
        <fullName evidence="3">CopL family metal-binding regulatory protein</fullName>
    </recommendedName>
</protein>
<dbReference type="OrthoDB" id="7305543at2"/>
<organism evidence="1 2">
    <name type="scientific">Skermanella stibiiresistens SB22</name>
    <dbReference type="NCBI Taxonomy" id="1385369"/>
    <lineage>
        <taxon>Bacteria</taxon>
        <taxon>Pseudomonadati</taxon>
        <taxon>Pseudomonadota</taxon>
        <taxon>Alphaproteobacteria</taxon>
        <taxon>Rhodospirillales</taxon>
        <taxon>Azospirillaceae</taxon>
        <taxon>Skermanella</taxon>
    </lineage>
</organism>
<dbReference type="AlphaFoldDB" id="W9HA17"/>
<dbReference type="STRING" id="1385369.N825_00840"/>
<dbReference type="RefSeq" id="WP_037445937.1">
    <property type="nucleotide sequence ID" value="NZ_AVFL01000001.1"/>
</dbReference>
<evidence type="ECO:0000313" key="2">
    <source>
        <dbReference type="Proteomes" id="UP000019486"/>
    </source>
</evidence>
<gene>
    <name evidence="1" type="ORF">N825_00840</name>
</gene>
<accession>W9HA17</accession>
<comment type="caution">
    <text evidence="1">The sequence shown here is derived from an EMBL/GenBank/DDBJ whole genome shotgun (WGS) entry which is preliminary data.</text>
</comment>
<reference evidence="1 2" key="1">
    <citation type="submission" date="2013-08" db="EMBL/GenBank/DDBJ databases">
        <title>The genome sequence of Skermanella stibiiresistens.</title>
        <authorList>
            <person name="Zhu W."/>
            <person name="Wang G."/>
        </authorList>
    </citation>
    <scope>NUCLEOTIDE SEQUENCE [LARGE SCALE GENOMIC DNA]</scope>
    <source>
        <strain evidence="1 2">SB22</strain>
    </source>
</reference>
<sequence length="134" mass="14115">MKVIAMWRGSSATFRTGVVSLLMLAMLLVYAVPNHAILVPHDRSMAPHEHATAVTADKTTAVRDQDQAPCADEGLLDGSVCCSVAQCATMHGGLITDAVAVIVPRLAMSNHLPTPIIPEGIGSSPAQRPPRLII</sequence>
<keyword evidence="2" id="KW-1185">Reference proteome</keyword>
<dbReference type="EMBL" id="AVFL01000001">
    <property type="protein sequence ID" value="EWY42809.1"/>
    <property type="molecule type" value="Genomic_DNA"/>
</dbReference>